<accession>A0A6J0M3R8</accession>
<dbReference type="InterPro" id="IPR002156">
    <property type="entry name" value="RNaseH_domain"/>
</dbReference>
<organism evidence="3 4">
    <name type="scientific">Raphanus sativus</name>
    <name type="common">Radish</name>
    <name type="synonym">Raphanus raphanistrum var. sativus</name>
    <dbReference type="NCBI Taxonomy" id="3726"/>
    <lineage>
        <taxon>Eukaryota</taxon>
        <taxon>Viridiplantae</taxon>
        <taxon>Streptophyta</taxon>
        <taxon>Embryophyta</taxon>
        <taxon>Tracheophyta</taxon>
        <taxon>Spermatophyta</taxon>
        <taxon>Magnoliopsida</taxon>
        <taxon>eudicotyledons</taxon>
        <taxon>Gunneridae</taxon>
        <taxon>Pentapetalae</taxon>
        <taxon>rosids</taxon>
        <taxon>malvids</taxon>
        <taxon>Brassicales</taxon>
        <taxon>Brassicaceae</taxon>
        <taxon>Brassiceae</taxon>
        <taxon>Raphanus</taxon>
    </lineage>
</organism>
<dbReference type="SUPFAM" id="SSF53098">
    <property type="entry name" value="Ribonuclease H-like"/>
    <property type="match status" value="1"/>
</dbReference>
<dbReference type="Pfam" id="PF13966">
    <property type="entry name" value="zf-RVT"/>
    <property type="match status" value="1"/>
</dbReference>
<dbReference type="GO" id="GO:0004523">
    <property type="term" value="F:RNA-DNA hybrid ribonuclease activity"/>
    <property type="evidence" value="ECO:0007669"/>
    <property type="project" value="InterPro"/>
</dbReference>
<dbReference type="RefSeq" id="XP_018466658.1">
    <property type="nucleotide sequence ID" value="XM_018611156.1"/>
</dbReference>
<dbReference type="Pfam" id="PF13456">
    <property type="entry name" value="RVT_3"/>
    <property type="match status" value="1"/>
</dbReference>
<reference evidence="3" key="1">
    <citation type="journal article" date="2019" name="Database">
        <title>The radish genome database (RadishGD): an integrated information resource for radish genomics.</title>
        <authorList>
            <person name="Yu H.J."/>
            <person name="Baek S."/>
            <person name="Lee Y.J."/>
            <person name="Cho A."/>
            <person name="Mun J.H."/>
        </authorList>
    </citation>
    <scope>NUCLEOTIDE SEQUENCE [LARGE SCALE GENOMIC DNA]</scope>
    <source>
        <strain evidence="3">cv. WK10039</strain>
    </source>
</reference>
<feature type="domain" description="Reverse transcriptase zinc-binding" evidence="2">
    <location>
        <begin position="44"/>
        <end position="134"/>
    </location>
</feature>
<dbReference type="CDD" id="cd06222">
    <property type="entry name" value="RNase_H_like"/>
    <property type="match status" value="1"/>
</dbReference>
<name>A0A6J0M3R8_RAPSA</name>
<dbReference type="Proteomes" id="UP000504610">
    <property type="component" value="Chromosome 7"/>
</dbReference>
<dbReference type="OrthoDB" id="1111847at2759"/>
<dbReference type="InterPro" id="IPR012337">
    <property type="entry name" value="RNaseH-like_sf"/>
</dbReference>
<dbReference type="KEGG" id="rsz:108838194"/>
<sequence>MTWNKKRIDELLPHVAQEIMLIQPSIVKTEDIYVWQPLNSGVYTASSGYYAASMKRNSNQVITDDTFDWIKDVWLAPCSPKMKVFTWSIIQKALPFGEQLQQRGMGTDLTCYKCKRRETSMHTFFECPFAKEVWSSIPMKHVVHLATGATFREAVVAFRQAICLPPTGVAHNVLPWICWAIWTARNQAIFENRNMSPMEVANKGISLARKWSYAQDQSTIKRRDIPRPKLRNQNPAVLASTTTCKSDAAYDKATKRAGFAWIFTNASGSRIDQGSRTQNYIGSPLVAEAISLRSGILSAVNLGIKNLSMFSDNITLIRAINNDAQYSEIFGIVKDIQQIAFAFVEISFSHLSRVHNSDADLLAKQSLHLSFVMDSNLS</sequence>
<dbReference type="InterPro" id="IPR036397">
    <property type="entry name" value="RNaseH_sf"/>
</dbReference>
<dbReference type="GeneID" id="108838194"/>
<dbReference type="InterPro" id="IPR026960">
    <property type="entry name" value="RVT-Znf"/>
</dbReference>
<gene>
    <name evidence="4" type="primary">LOC108838194</name>
</gene>
<dbReference type="Gene3D" id="3.30.420.10">
    <property type="entry name" value="Ribonuclease H-like superfamily/Ribonuclease H"/>
    <property type="match status" value="1"/>
</dbReference>
<reference evidence="4" key="2">
    <citation type="submission" date="2025-08" db="UniProtKB">
        <authorList>
            <consortium name="RefSeq"/>
        </authorList>
    </citation>
    <scope>IDENTIFICATION</scope>
    <source>
        <tissue evidence="4">Leaf</tissue>
    </source>
</reference>
<dbReference type="InterPro" id="IPR052929">
    <property type="entry name" value="RNase_H-like_EbsB-rel"/>
</dbReference>
<dbReference type="InterPro" id="IPR044730">
    <property type="entry name" value="RNase_H-like_dom_plant"/>
</dbReference>
<dbReference type="AlphaFoldDB" id="A0A6J0M3R8"/>
<dbReference type="GO" id="GO:0003676">
    <property type="term" value="F:nucleic acid binding"/>
    <property type="evidence" value="ECO:0007669"/>
    <property type="project" value="InterPro"/>
</dbReference>
<evidence type="ECO:0000313" key="4">
    <source>
        <dbReference type="RefSeq" id="XP_018466658.1"/>
    </source>
</evidence>
<feature type="domain" description="RNase H type-1" evidence="1">
    <location>
        <begin position="246"/>
        <end position="365"/>
    </location>
</feature>
<proteinExistence type="predicted"/>
<evidence type="ECO:0000259" key="1">
    <source>
        <dbReference type="Pfam" id="PF13456"/>
    </source>
</evidence>
<evidence type="ECO:0000259" key="2">
    <source>
        <dbReference type="Pfam" id="PF13966"/>
    </source>
</evidence>
<keyword evidence="3" id="KW-1185">Reference proteome</keyword>
<protein>
    <submittedName>
        <fullName evidence="4">Uncharacterized protein LOC108838194</fullName>
    </submittedName>
</protein>
<dbReference type="PANTHER" id="PTHR47074:SF11">
    <property type="entry name" value="REVERSE TRANSCRIPTASE-LIKE PROTEIN"/>
    <property type="match status" value="1"/>
</dbReference>
<evidence type="ECO:0000313" key="3">
    <source>
        <dbReference type="Proteomes" id="UP000504610"/>
    </source>
</evidence>
<dbReference type="PANTHER" id="PTHR47074">
    <property type="entry name" value="BNAC02G40300D PROTEIN"/>
    <property type="match status" value="1"/>
</dbReference>